<sequence length="93" mass="9781">MANPINDGGPAFPVIPPQDEHGIGSAPGYPFPDTGMSLRDWLAGKALTGTISNVDAMNKIFAGLDDGEDLTMAVAKSSYEFADAMLKAREVKP</sequence>
<feature type="region of interest" description="Disordered" evidence="1">
    <location>
        <begin position="1"/>
        <end position="29"/>
    </location>
</feature>
<name>A0A0P0YX75_9HYPH</name>
<organism evidence="2">
    <name type="scientific">Aureimonas altamirensis</name>
    <dbReference type="NCBI Taxonomy" id="370622"/>
    <lineage>
        <taxon>Bacteria</taxon>
        <taxon>Pseudomonadati</taxon>
        <taxon>Pseudomonadota</taxon>
        <taxon>Alphaproteobacteria</taxon>
        <taxon>Hyphomicrobiales</taxon>
        <taxon>Aurantimonadaceae</taxon>
        <taxon>Aureimonas</taxon>
    </lineage>
</organism>
<proteinExistence type="predicted"/>
<evidence type="ECO:0000256" key="1">
    <source>
        <dbReference type="SAM" id="MobiDB-lite"/>
    </source>
</evidence>
<dbReference type="AlphaFoldDB" id="A0A0P0YX75"/>
<accession>A0A0P0YX75</accession>
<protein>
    <submittedName>
        <fullName evidence="2">Uncharacterized protein</fullName>
    </submittedName>
</protein>
<dbReference type="EMBL" id="LC066371">
    <property type="protein sequence ID" value="BAT26024.1"/>
    <property type="molecule type" value="Genomic_DNA"/>
</dbReference>
<evidence type="ECO:0000313" key="2">
    <source>
        <dbReference type="EMBL" id="BAT26024.1"/>
    </source>
</evidence>
<reference evidence="2" key="1">
    <citation type="journal article" date="2015" name="Proc. Natl. Acad. Sci. U.S.A.">
        <title>Bacterial clade with the ribosomal RNA operon on a small plasmid rather than the chromosome.</title>
        <authorList>
            <person name="Anda M."/>
            <person name="Ohtsubo Y."/>
            <person name="Okubo T."/>
            <person name="Sugawara M."/>
            <person name="Nagata Y."/>
            <person name="Tsuda M."/>
            <person name="Minamisawa K."/>
            <person name="Mitsui H."/>
        </authorList>
    </citation>
    <scope>NUCLEOTIDE SEQUENCE</scope>
    <source>
        <strain evidence="2">DSM 21988</strain>
    </source>
</reference>